<proteinExistence type="predicted"/>
<accession>A0A4Y2FN29</accession>
<dbReference type="AlphaFoldDB" id="A0A4Y2FN29"/>
<dbReference type="Gene3D" id="3.30.420.10">
    <property type="entry name" value="Ribonuclease H-like superfamily/Ribonuclease H"/>
    <property type="match status" value="1"/>
</dbReference>
<dbReference type="EMBL" id="BGPR01000995">
    <property type="protein sequence ID" value="GBM42427.1"/>
    <property type="molecule type" value="Genomic_DNA"/>
</dbReference>
<name>A0A4Y2FN29_ARAVE</name>
<evidence type="ECO:0000313" key="2">
    <source>
        <dbReference type="Proteomes" id="UP000499080"/>
    </source>
</evidence>
<sequence>MMAASSKIKNIVWMVKHIHLHNSARPFAELRTQQLLQWFRLEVFSHPVYISDLAPSGHHLLQHLKWFLARSISPVMTTQCADRWLSHIGSALSRRISSTPVYRN</sequence>
<dbReference type="Proteomes" id="UP000499080">
    <property type="component" value="Unassembled WGS sequence"/>
</dbReference>
<dbReference type="InterPro" id="IPR036397">
    <property type="entry name" value="RNaseH_sf"/>
</dbReference>
<organism evidence="1 2">
    <name type="scientific">Araneus ventricosus</name>
    <name type="common">Orbweaver spider</name>
    <name type="synonym">Epeira ventricosa</name>
    <dbReference type="NCBI Taxonomy" id="182803"/>
    <lineage>
        <taxon>Eukaryota</taxon>
        <taxon>Metazoa</taxon>
        <taxon>Ecdysozoa</taxon>
        <taxon>Arthropoda</taxon>
        <taxon>Chelicerata</taxon>
        <taxon>Arachnida</taxon>
        <taxon>Araneae</taxon>
        <taxon>Araneomorphae</taxon>
        <taxon>Entelegynae</taxon>
        <taxon>Araneoidea</taxon>
        <taxon>Araneidae</taxon>
        <taxon>Araneus</taxon>
    </lineage>
</organism>
<evidence type="ECO:0008006" key="3">
    <source>
        <dbReference type="Google" id="ProtNLM"/>
    </source>
</evidence>
<comment type="caution">
    <text evidence="1">The sequence shown here is derived from an EMBL/GenBank/DDBJ whole genome shotgun (WGS) entry which is preliminary data.</text>
</comment>
<dbReference type="OrthoDB" id="6431382at2759"/>
<gene>
    <name evidence="1" type="ORF">AVEN_138775_1</name>
</gene>
<reference evidence="1 2" key="1">
    <citation type="journal article" date="2019" name="Sci. Rep.">
        <title>Orb-weaving spider Araneus ventricosus genome elucidates the spidroin gene catalogue.</title>
        <authorList>
            <person name="Kono N."/>
            <person name="Nakamura H."/>
            <person name="Ohtoshi R."/>
            <person name="Moran D.A.P."/>
            <person name="Shinohara A."/>
            <person name="Yoshida Y."/>
            <person name="Fujiwara M."/>
            <person name="Mori M."/>
            <person name="Tomita M."/>
            <person name="Arakawa K."/>
        </authorList>
    </citation>
    <scope>NUCLEOTIDE SEQUENCE [LARGE SCALE GENOMIC DNA]</scope>
</reference>
<evidence type="ECO:0000313" key="1">
    <source>
        <dbReference type="EMBL" id="GBM42427.1"/>
    </source>
</evidence>
<protein>
    <recommendedName>
        <fullName evidence="3">Mariner Mos1 transposase</fullName>
    </recommendedName>
</protein>
<dbReference type="GO" id="GO:0003676">
    <property type="term" value="F:nucleic acid binding"/>
    <property type="evidence" value="ECO:0007669"/>
    <property type="project" value="InterPro"/>
</dbReference>
<keyword evidence="2" id="KW-1185">Reference proteome</keyword>